<evidence type="ECO:0000313" key="6">
    <source>
        <dbReference type="Proteomes" id="UP000261704"/>
    </source>
</evidence>
<dbReference type="Pfam" id="PF00455">
    <property type="entry name" value="DeoRC"/>
    <property type="match status" value="1"/>
</dbReference>
<dbReference type="PANTHER" id="PTHR30363">
    <property type="entry name" value="HTH-TYPE TRANSCRIPTIONAL REGULATOR SRLR-RELATED"/>
    <property type="match status" value="1"/>
</dbReference>
<organism evidence="5 6">
    <name type="scientific">Profundibacter amoris</name>
    <dbReference type="NCBI Taxonomy" id="2171755"/>
    <lineage>
        <taxon>Bacteria</taxon>
        <taxon>Pseudomonadati</taxon>
        <taxon>Pseudomonadota</taxon>
        <taxon>Alphaproteobacteria</taxon>
        <taxon>Rhodobacterales</taxon>
        <taxon>Paracoccaceae</taxon>
        <taxon>Profundibacter</taxon>
    </lineage>
</organism>
<dbReference type="InterPro" id="IPR037171">
    <property type="entry name" value="NagB/RpiA_transferase-like"/>
</dbReference>
<dbReference type="InterPro" id="IPR001034">
    <property type="entry name" value="DeoR_HTH"/>
</dbReference>
<dbReference type="PROSITE" id="PS51000">
    <property type="entry name" value="HTH_DEOR_2"/>
    <property type="match status" value="1"/>
</dbReference>
<dbReference type="InterPro" id="IPR036388">
    <property type="entry name" value="WH-like_DNA-bd_sf"/>
</dbReference>
<evidence type="ECO:0000256" key="1">
    <source>
        <dbReference type="ARBA" id="ARBA00022491"/>
    </source>
</evidence>
<dbReference type="PRINTS" id="PR00037">
    <property type="entry name" value="HTHLACR"/>
</dbReference>
<evidence type="ECO:0000313" key="5">
    <source>
        <dbReference type="EMBL" id="AXX97320.1"/>
    </source>
</evidence>
<proteinExistence type="predicted"/>
<dbReference type="SUPFAM" id="SSF100950">
    <property type="entry name" value="NagB/RpiA/CoA transferase-like"/>
    <property type="match status" value="1"/>
</dbReference>
<dbReference type="InterPro" id="IPR050313">
    <property type="entry name" value="Carb_Metab_HTH_regulators"/>
</dbReference>
<dbReference type="SMART" id="SM01134">
    <property type="entry name" value="DeoRC"/>
    <property type="match status" value="1"/>
</dbReference>
<evidence type="ECO:0000259" key="4">
    <source>
        <dbReference type="PROSITE" id="PS51000"/>
    </source>
</evidence>
<dbReference type="SUPFAM" id="SSF46785">
    <property type="entry name" value="Winged helix' DNA-binding domain"/>
    <property type="match status" value="1"/>
</dbReference>
<keyword evidence="6" id="KW-1185">Reference proteome</keyword>
<dbReference type="EMBL" id="CP032125">
    <property type="protein sequence ID" value="AXX97320.1"/>
    <property type="molecule type" value="Genomic_DNA"/>
</dbReference>
<dbReference type="AlphaFoldDB" id="A0A347UEP2"/>
<dbReference type="PANTHER" id="PTHR30363:SF4">
    <property type="entry name" value="GLYCEROL-3-PHOSPHATE REGULON REPRESSOR"/>
    <property type="match status" value="1"/>
</dbReference>
<dbReference type="InterPro" id="IPR014036">
    <property type="entry name" value="DeoR-like_C"/>
</dbReference>
<dbReference type="Gene3D" id="1.10.10.10">
    <property type="entry name" value="Winged helix-like DNA-binding domain superfamily/Winged helix DNA-binding domain"/>
    <property type="match status" value="1"/>
</dbReference>
<keyword evidence="2" id="KW-0805">Transcription regulation</keyword>
<dbReference type="InterPro" id="IPR036390">
    <property type="entry name" value="WH_DNA-bd_sf"/>
</dbReference>
<dbReference type="Proteomes" id="UP000261704">
    <property type="component" value="Chromosome"/>
</dbReference>
<dbReference type="Pfam" id="PF08220">
    <property type="entry name" value="HTH_DeoR"/>
    <property type="match status" value="1"/>
</dbReference>
<dbReference type="RefSeq" id="WP_118941977.1">
    <property type="nucleotide sequence ID" value="NZ_CP032125.1"/>
</dbReference>
<keyword evidence="3" id="KW-0804">Transcription</keyword>
<sequence>MPNTATRSNHREQEILKELRLAGGSCRVGYLAERLGVSDETVRRNIKALQEKSQVRKVHGGVLLAEDLTLTEQPFQARMDENAEAKRQIAGKLAQIIEDGDSLFLDIGSTSAYAARALNNHRNLYVVTNSLTVASTLAARNGNRVFFAGGELRGHDGGAFGQDAIGFIRRFNVQYAVFSSGAINCEVGVMLHDINEADLLAQAMPRAQTRILLADSSKFGIRAPIAINDAASIDILITETTPPDAVIDMLGENETSLVIAGHEKEH</sequence>
<feature type="domain" description="HTH deoR-type" evidence="4">
    <location>
        <begin position="9"/>
        <end position="64"/>
    </location>
</feature>
<dbReference type="SMART" id="SM00420">
    <property type="entry name" value="HTH_DEOR"/>
    <property type="match status" value="1"/>
</dbReference>
<accession>A0A347UEP2</accession>
<dbReference type="OrthoDB" id="7688673at2"/>
<protein>
    <submittedName>
        <fullName evidence="5">DeoR/GlpR transcriptional regulator</fullName>
    </submittedName>
</protein>
<reference evidence="5 6" key="1">
    <citation type="submission" date="2018-09" db="EMBL/GenBank/DDBJ databases">
        <title>Profundibacter amoris BAR1 gen. nov., sp. nov., a new member of the Roseobacter clade isolated at Lokis Castle Vent Field on the Arctic Mid-Oceanic Ridge.</title>
        <authorList>
            <person name="Le Moine Bauer S."/>
            <person name="Sjoeberg A.G."/>
            <person name="L'Haridon S."/>
            <person name="Stokke R."/>
            <person name="Roalkvam I."/>
            <person name="Steen I.H."/>
            <person name="Dahle H."/>
        </authorList>
    </citation>
    <scope>NUCLEOTIDE SEQUENCE [LARGE SCALE GENOMIC DNA]</scope>
    <source>
        <strain evidence="5 6">BAR1</strain>
    </source>
</reference>
<name>A0A347UEP2_9RHOB</name>
<dbReference type="Gene3D" id="3.30.750.70">
    <property type="entry name" value="4-hydroxybutyrate coenzyme like domains"/>
    <property type="match status" value="1"/>
</dbReference>
<gene>
    <name evidence="5" type="ORF">BAR1_04875</name>
</gene>
<dbReference type="GO" id="GO:0003700">
    <property type="term" value="F:DNA-binding transcription factor activity"/>
    <property type="evidence" value="ECO:0007669"/>
    <property type="project" value="InterPro"/>
</dbReference>
<evidence type="ECO:0000256" key="2">
    <source>
        <dbReference type="ARBA" id="ARBA00023015"/>
    </source>
</evidence>
<keyword evidence="1" id="KW-0678">Repressor</keyword>
<evidence type="ECO:0000256" key="3">
    <source>
        <dbReference type="ARBA" id="ARBA00023163"/>
    </source>
</evidence>
<dbReference type="KEGG" id="pamo:BAR1_04875"/>